<accession>A0A5B7YIP4</accession>
<dbReference type="AlphaFoldDB" id="A0A5B7YIP4"/>
<dbReference type="EMBL" id="CP039853">
    <property type="protein sequence ID" value="QCZ95378.1"/>
    <property type="molecule type" value="Genomic_DNA"/>
</dbReference>
<evidence type="ECO:0000313" key="2">
    <source>
        <dbReference type="Proteomes" id="UP000304912"/>
    </source>
</evidence>
<proteinExistence type="predicted"/>
<sequence>MSRIKRITPFFIIFVSLSSALVLMGKQSEKYASNTMISTGKALTQKFARLHQSFGSVPHFYKALEQAVVKDGYTVTDLLILDETAVRKEMAQEYASSTPSLKNLEPMMHVHKHDAGMSYVVGGYPLLGIEAIEGSEDIAIFFGPVRKSVVKRLEQELDGDAVDNKDSTGQLRYNRHDTMNGQYIVGMYL</sequence>
<dbReference type="Proteomes" id="UP000304912">
    <property type="component" value="Plasmid plas12"/>
</dbReference>
<protein>
    <submittedName>
        <fullName evidence="1">Uncharacterized protein</fullName>
    </submittedName>
</protein>
<dbReference type="KEGG" id="salk:FBQ74_17720"/>
<reference evidence="1 2" key="1">
    <citation type="submission" date="2019-04" db="EMBL/GenBank/DDBJ databases">
        <title>Salinimonas iocasae sp. nov., a halophilic bacterium isolated from the outer tube casing of tubeworms in Okinawa Trough.</title>
        <authorList>
            <person name="Zhang H."/>
            <person name="Wang H."/>
            <person name="Li C."/>
        </authorList>
    </citation>
    <scope>NUCLEOTIDE SEQUENCE [LARGE SCALE GENOMIC DNA]</scope>
    <source>
        <strain evidence="1 2">KX18D6</strain>
        <plasmid evidence="1 2">plas12</plasmid>
    </source>
</reference>
<keyword evidence="1" id="KW-0614">Plasmid</keyword>
<name>A0A5B7YIP4_9ALTE</name>
<keyword evidence="2" id="KW-1185">Reference proteome</keyword>
<geneLocation type="plasmid" evidence="1 2">
    <name>plas12</name>
</geneLocation>
<gene>
    <name evidence="1" type="ORF">FBQ74_17720</name>
</gene>
<dbReference type="OrthoDB" id="9821124at2"/>
<organism evidence="1 2">
    <name type="scientific">Salinimonas iocasae</name>
    <dbReference type="NCBI Taxonomy" id="2572577"/>
    <lineage>
        <taxon>Bacteria</taxon>
        <taxon>Pseudomonadati</taxon>
        <taxon>Pseudomonadota</taxon>
        <taxon>Gammaproteobacteria</taxon>
        <taxon>Alteromonadales</taxon>
        <taxon>Alteromonadaceae</taxon>
        <taxon>Alteromonas/Salinimonas group</taxon>
        <taxon>Salinimonas</taxon>
    </lineage>
</organism>
<dbReference type="RefSeq" id="WP_139758085.1">
    <property type="nucleotide sequence ID" value="NZ_CP039853.1"/>
</dbReference>
<evidence type="ECO:0000313" key="1">
    <source>
        <dbReference type="EMBL" id="QCZ95378.1"/>
    </source>
</evidence>